<dbReference type="PANTHER" id="PTHR47723:SF19">
    <property type="entry name" value="POLYNUCLEOTIDYL TRANSFERASE, RIBONUCLEASE H-LIKE SUPERFAMILY PROTEIN"/>
    <property type="match status" value="1"/>
</dbReference>
<dbReference type="PANTHER" id="PTHR47723">
    <property type="entry name" value="OS05G0353850 PROTEIN"/>
    <property type="match status" value="1"/>
</dbReference>
<accession>A0A7N2N6Q0</accession>
<organism evidence="2 3">
    <name type="scientific">Quercus lobata</name>
    <name type="common">Valley oak</name>
    <dbReference type="NCBI Taxonomy" id="97700"/>
    <lineage>
        <taxon>Eukaryota</taxon>
        <taxon>Viridiplantae</taxon>
        <taxon>Streptophyta</taxon>
        <taxon>Embryophyta</taxon>
        <taxon>Tracheophyta</taxon>
        <taxon>Spermatophyta</taxon>
        <taxon>Magnoliopsida</taxon>
        <taxon>eudicotyledons</taxon>
        <taxon>Gunneridae</taxon>
        <taxon>Pentapetalae</taxon>
        <taxon>rosids</taxon>
        <taxon>fabids</taxon>
        <taxon>Fagales</taxon>
        <taxon>Fagaceae</taxon>
        <taxon>Quercus</taxon>
    </lineage>
</organism>
<dbReference type="EnsemblPlants" id="QL93p0100_0664:mrna">
    <property type="protein sequence ID" value="QL93p0100_0664:mrna:CDS:1"/>
    <property type="gene ID" value="QL93p0100_0664"/>
</dbReference>
<dbReference type="EnsemblPlants" id="QL02p058259:mrna">
    <property type="protein sequence ID" value="QL02p058259:mrna:CDS:1"/>
    <property type="gene ID" value="QL02p058259"/>
</dbReference>
<dbReference type="InParanoid" id="A0A7N2N6Q0"/>
<dbReference type="OMA" id="CKSTHTD"/>
<dbReference type="CDD" id="cd06222">
    <property type="entry name" value="RNase_H_like"/>
    <property type="match status" value="1"/>
</dbReference>
<dbReference type="InterPro" id="IPR036397">
    <property type="entry name" value="RNaseH_sf"/>
</dbReference>
<dbReference type="Pfam" id="PF13456">
    <property type="entry name" value="RVT_3"/>
    <property type="match status" value="1"/>
</dbReference>
<proteinExistence type="predicted"/>
<dbReference type="Proteomes" id="UP000594261">
    <property type="component" value="Chromosome 2"/>
</dbReference>
<dbReference type="AlphaFoldDB" id="A0A7N2N6Q0"/>
<evidence type="ECO:0000313" key="2">
    <source>
        <dbReference type="EnsemblPlants" id="QL93p0100_0664:mrna:CDS:1"/>
    </source>
</evidence>
<name>A0A7N2N6Q0_QUELO</name>
<reference evidence="3" key="1">
    <citation type="journal article" date="2016" name="G3 (Bethesda)">
        <title>First Draft Assembly and Annotation of the Genome of a California Endemic Oak Quercus lobata Nee (Fagaceae).</title>
        <authorList>
            <person name="Sork V.L."/>
            <person name="Fitz-Gibbon S.T."/>
            <person name="Puiu D."/>
            <person name="Crepeau M."/>
            <person name="Gugger P.F."/>
            <person name="Sherman R."/>
            <person name="Stevens K."/>
            <person name="Langley C.H."/>
            <person name="Pellegrini M."/>
            <person name="Salzberg S.L."/>
        </authorList>
    </citation>
    <scope>NUCLEOTIDE SEQUENCE [LARGE SCALE GENOMIC DNA]</scope>
    <source>
        <strain evidence="3">cv. SW786</strain>
    </source>
</reference>
<sequence>MAQSFWNSFSPPCSAASFYDTQLMVWLRINCKSMRHCNATDLDWAIIFPIAIWVLWLHRNNLVFGKSAAQKDLKAETMAKAAEMAYLGITEKHVKAKTKIQVRWLPPPFSWMKLNSDGSSMGNPGLVGGGGLIRNANGEWVKGYARAIGCATSVAAELWALRDGIWLCISLKVPAVVFELDAKLVIELLKKDMENPNGVGILVADCKEGMKKIPLVRIQHCYRETNKCADALARRGVSLAQDFTIFMDPPSDVAFLLNLDSA</sequence>
<dbReference type="GO" id="GO:0003676">
    <property type="term" value="F:nucleic acid binding"/>
    <property type="evidence" value="ECO:0007669"/>
    <property type="project" value="InterPro"/>
</dbReference>
<dbReference type="InterPro" id="IPR044730">
    <property type="entry name" value="RNase_H-like_dom_plant"/>
</dbReference>
<dbReference type="InterPro" id="IPR053151">
    <property type="entry name" value="RNase_H-like"/>
</dbReference>
<dbReference type="Gramene" id="QL02p058259:mrna">
    <property type="protein sequence ID" value="QL02p058259:mrna:CDS:1"/>
    <property type="gene ID" value="QL02p058259"/>
</dbReference>
<dbReference type="Gene3D" id="3.30.420.10">
    <property type="entry name" value="Ribonuclease H-like superfamily/Ribonuclease H"/>
    <property type="match status" value="1"/>
</dbReference>
<keyword evidence="3" id="KW-1185">Reference proteome</keyword>
<evidence type="ECO:0000259" key="1">
    <source>
        <dbReference type="Pfam" id="PF13456"/>
    </source>
</evidence>
<dbReference type="SUPFAM" id="SSF53098">
    <property type="entry name" value="Ribonuclease H-like"/>
    <property type="match status" value="1"/>
</dbReference>
<dbReference type="InterPro" id="IPR002156">
    <property type="entry name" value="RNaseH_domain"/>
</dbReference>
<dbReference type="GO" id="GO:0004523">
    <property type="term" value="F:RNA-DNA hybrid ribonuclease activity"/>
    <property type="evidence" value="ECO:0007669"/>
    <property type="project" value="InterPro"/>
</dbReference>
<dbReference type="Gramene" id="QL93p0100_0664:mrna">
    <property type="protein sequence ID" value="QL93p0100_0664:mrna:CDS:1"/>
    <property type="gene ID" value="QL93p0100_0664"/>
</dbReference>
<protein>
    <recommendedName>
        <fullName evidence="1">RNase H type-1 domain-containing protein</fullName>
    </recommendedName>
</protein>
<feature type="domain" description="RNase H type-1" evidence="1">
    <location>
        <begin position="115"/>
        <end position="235"/>
    </location>
</feature>
<dbReference type="InterPro" id="IPR012337">
    <property type="entry name" value="RNaseH-like_sf"/>
</dbReference>
<evidence type="ECO:0000313" key="3">
    <source>
        <dbReference type="Proteomes" id="UP000594261"/>
    </source>
</evidence>
<reference evidence="2" key="2">
    <citation type="submission" date="2021-01" db="UniProtKB">
        <authorList>
            <consortium name="EnsemblPlants"/>
        </authorList>
    </citation>
    <scope>IDENTIFICATION</scope>
</reference>